<gene>
    <name evidence="5" type="ORF">GSTUAT00000971001</name>
</gene>
<keyword evidence="6" id="KW-1185">Reference proteome</keyword>
<comment type="subunit">
    <text evidence="3">Heterohexamer of two PFD-alpha type and four PFD-beta type subunits.</text>
</comment>
<name>A0A292Q738_9PEZI</name>
<comment type="function">
    <text evidence="3">Binds specifically to cytosolic chaperonin (c-CPN) and transfers target proteins to it. Binds to nascent polypeptide chain and promotes folding in an environment in which there are many competing pathways for nonnative proteins.</text>
</comment>
<comment type="similarity">
    <text evidence="1 3">Belongs to the prefoldin subunit beta family.</text>
</comment>
<proteinExistence type="inferred from homology"/>
<dbReference type="PIRSF" id="PIRSF016477">
    <property type="entry name" value="Prefoldin_subunit_4"/>
    <property type="match status" value="1"/>
</dbReference>
<dbReference type="EMBL" id="LN890954">
    <property type="protein sequence ID" value="CUS14901.1"/>
    <property type="molecule type" value="Genomic_DNA"/>
</dbReference>
<dbReference type="AlphaFoldDB" id="A0A292Q738"/>
<evidence type="ECO:0000256" key="1">
    <source>
        <dbReference type="ARBA" id="ARBA00008045"/>
    </source>
</evidence>
<dbReference type="GO" id="GO:0006457">
    <property type="term" value="P:protein folding"/>
    <property type="evidence" value="ECO:0007669"/>
    <property type="project" value="UniProtKB-UniRule"/>
</dbReference>
<dbReference type="InterPro" id="IPR016661">
    <property type="entry name" value="PFDN4"/>
</dbReference>
<evidence type="ECO:0000313" key="5">
    <source>
        <dbReference type="EMBL" id="CUS14901.1"/>
    </source>
</evidence>
<dbReference type="SUPFAM" id="SSF46579">
    <property type="entry name" value="Prefoldin"/>
    <property type="match status" value="1"/>
</dbReference>
<protein>
    <recommendedName>
        <fullName evidence="3">Prefoldin subunit 4</fullName>
    </recommendedName>
</protein>
<sequence length="156" mass="18003">MNRRMLSREDESTTEVTVTREDQDRINKFSTLHQKQGLLKDELEKKSQEKEYIEDVSNELELADEDDLIPFLTPPPLYQHQPSSGLTLIDYARYKIGDSFFHLPLEEAMHLLEASKEEVGKEVEEIAEKMEANEGVMNSLKVDLYAKFGKAINLEV</sequence>
<accession>A0A292Q738</accession>
<evidence type="ECO:0000256" key="2">
    <source>
        <dbReference type="ARBA" id="ARBA00023186"/>
    </source>
</evidence>
<dbReference type="CDD" id="cd23165">
    <property type="entry name" value="Prefoldin_4"/>
    <property type="match status" value="1"/>
</dbReference>
<evidence type="ECO:0000256" key="3">
    <source>
        <dbReference type="PIRNR" id="PIRNR016477"/>
    </source>
</evidence>
<organism evidence="5 6">
    <name type="scientific">Tuber aestivum</name>
    <name type="common">summer truffle</name>
    <dbReference type="NCBI Taxonomy" id="59557"/>
    <lineage>
        <taxon>Eukaryota</taxon>
        <taxon>Fungi</taxon>
        <taxon>Dikarya</taxon>
        <taxon>Ascomycota</taxon>
        <taxon>Pezizomycotina</taxon>
        <taxon>Pezizomycetes</taxon>
        <taxon>Pezizales</taxon>
        <taxon>Tuberaceae</taxon>
        <taxon>Tuber</taxon>
    </lineage>
</organism>
<dbReference type="Proteomes" id="UP001412239">
    <property type="component" value="Unassembled WGS sequence"/>
</dbReference>
<dbReference type="PANTHER" id="PTHR21100:SF9">
    <property type="entry name" value="PREFOLDIN SUBUNIT 4"/>
    <property type="match status" value="1"/>
</dbReference>
<dbReference type="InterPro" id="IPR002777">
    <property type="entry name" value="PFD_beta-like"/>
</dbReference>
<evidence type="ECO:0000313" key="6">
    <source>
        <dbReference type="Proteomes" id="UP001412239"/>
    </source>
</evidence>
<dbReference type="PANTHER" id="PTHR21100">
    <property type="entry name" value="PREFOLDIN SUBUNIT 4"/>
    <property type="match status" value="1"/>
</dbReference>
<feature type="compositionally biased region" description="Basic and acidic residues" evidence="4">
    <location>
        <begin position="1"/>
        <end position="11"/>
    </location>
</feature>
<dbReference type="GO" id="GO:0005737">
    <property type="term" value="C:cytoplasm"/>
    <property type="evidence" value="ECO:0007669"/>
    <property type="project" value="TreeGrafter"/>
</dbReference>
<dbReference type="GO" id="GO:0016272">
    <property type="term" value="C:prefoldin complex"/>
    <property type="evidence" value="ECO:0007669"/>
    <property type="project" value="UniProtKB-UniRule"/>
</dbReference>
<feature type="region of interest" description="Disordered" evidence="4">
    <location>
        <begin position="1"/>
        <end position="22"/>
    </location>
</feature>
<reference evidence="5" key="1">
    <citation type="submission" date="2015-10" db="EMBL/GenBank/DDBJ databases">
        <authorList>
            <person name="Regsiter A."/>
            <person name="william w."/>
        </authorList>
    </citation>
    <scope>NUCLEOTIDE SEQUENCE</scope>
    <source>
        <strain evidence="5">Montdore</strain>
    </source>
</reference>
<evidence type="ECO:0000256" key="4">
    <source>
        <dbReference type="SAM" id="MobiDB-lite"/>
    </source>
</evidence>
<dbReference type="Pfam" id="PF01920">
    <property type="entry name" value="Prefoldin_2"/>
    <property type="match status" value="2"/>
</dbReference>
<dbReference type="GO" id="GO:0051082">
    <property type="term" value="F:unfolded protein binding"/>
    <property type="evidence" value="ECO:0007669"/>
    <property type="project" value="InterPro"/>
</dbReference>
<keyword evidence="2 3" id="KW-0143">Chaperone</keyword>